<dbReference type="NCBIfam" id="TIGR01550">
    <property type="entry name" value="DOC_P1"/>
    <property type="match status" value="1"/>
</dbReference>
<dbReference type="AlphaFoldDB" id="A0A0G1WF99"/>
<dbReference type="InterPro" id="IPR053737">
    <property type="entry name" value="Type_II_TA_Toxin"/>
</dbReference>
<comment type="caution">
    <text evidence="2">The sequence shown here is derived from an EMBL/GenBank/DDBJ whole genome shotgun (WGS) entry which is preliminary data.</text>
</comment>
<dbReference type="SUPFAM" id="SSF140931">
    <property type="entry name" value="Fic-like"/>
    <property type="match status" value="1"/>
</dbReference>
<reference evidence="2 3" key="1">
    <citation type="journal article" date="2015" name="Nature">
        <title>rRNA introns, odd ribosomes, and small enigmatic genomes across a large radiation of phyla.</title>
        <authorList>
            <person name="Brown C.T."/>
            <person name="Hug L.A."/>
            <person name="Thomas B.C."/>
            <person name="Sharon I."/>
            <person name="Castelle C.J."/>
            <person name="Singh A."/>
            <person name="Wilkins M.J."/>
            <person name="Williams K.H."/>
            <person name="Banfield J.F."/>
        </authorList>
    </citation>
    <scope>NUCLEOTIDE SEQUENCE [LARGE SCALE GENOMIC DNA]</scope>
</reference>
<dbReference type="EMBL" id="LCQN01000003">
    <property type="protein sequence ID" value="KKW17471.1"/>
    <property type="molecule type" value="Genomic_DNA"/>
</dbReference>
<dbReference type="Gene3D" id="1.20.120.1870">
    <property type="entry name" value="Fic/DOC protein, Fido domain"/>
    <property type="match status" value="1"/>
</dbReference>
<dbReference type="PANTHER" id="PTHR39426">
    <property type="entry name" value="HOMOLOGY TO DEATH-ON-CURING PROTEIN OF PHAGE P1"/>
    <property type="match status" value="1"/>
</dbReference>
<dbReference type="Pfam" id="PF02661">
    <property type="entry name" value="Fic"/>
    <property type="match status" value="1"/>
</dbReference>
<dbReference type="InterPro" id="IPR036597">
    <property type="entry name" value="Fido-like_dom_sf"/>
</dbReference>
<dbReference type="GO" id="GO:0016301">
    <property type="term" value="F:kinase activity"/>
    <property type="evidence" value="ECO:0007669"/>
    <property type="project" value="InterPro"/>
</dbReference>
<proteinExistence type="predicted"/>
<dbReference type="Proteomes" id="UP000033982">
    <property type="component" value="Unassembled WGS sequence"/>
</dbReference>
<gene>
    <name evidence="2" type="ORF">UY58_C0003G0048</name>
</gene>
<evidence type="ECO:0000259" key="1">
    <source>
        <dbReference type="PROSITE" id="PS51459"/>
    </source>
</evidence>
<feature type="domain" description="Fido" evidence="1">
    <location>
        <begin position="4"/>
        <end position="122"/>
    </location>
</feature>
<dbReference type="PROSITE" id="PS51459">
    <property type="entry name" value="FIDO"/>
    <property type="match status" value="1"/>
</dbReference>
<evidence type="ECO:0000313" key="2">
    <source>
        <dbReference type="EMBL" id="KKW17471.1"/>
    </source>
</evidence>
<evidence type="ECO:0000313" key="3">
    <source>
        <dbReference type="Proteomes" id="UP000033982"/>
    </source>
</evidence>
<accession>A0A0G1WF99</accession>
<name>A0A0G1WF99_9BACT</name>
<dbReference type="InterPro" id="IPR006440">
    <property type="entry name" value="Doc"/>
</dbReference>
<dbReference type="PANTHER" id="PTHR39426:SF1">
    <property type="entry name" value="HOMOLOGY TO DEATH-ON-CURING PROTEIN OF PHAGE P1"/>
    <property type="match status" value="1"/>
</dbReference>
<sequence length="135" mass="15309">MRYLTASQILLIHSMLIDEYGGSHGVRERNLLASLEQLPAQYAFGKELYPTMYLKSAVYARNIITSHPFLDGNKRTGITCAAIFLENNGYIFDAKGGELEHYAILIAREKPALSEIAAWLKKHSKKIPRNSRLRE</sequence>
<organism evidence="2 3">
    <name type="scientific">Candidatus Magasanikbacteria bacterium GW2011_GWA2_50_22</name>
    <dbReference type="NCBI Taxonomy" id="1619043"/>
    <lineage>
        <taxon>Bacteria</taxon>
        <taxon>Candidatus Magasanikiibacteriota</taxon>
    </lineage>
</organism>
<dbReference type="PIRSF" id="PIRSF018297">
    <property type="entry name" value="Doc"/>
    <property type="match status" value="1"/>
</dbReference>
<dbReference type="InterPro" id="IPR003812">
    <property type="entry name" value="Fido"/>
</dbReference>
<protein>
    <submittedName>
        <fullName evidence="2">Death-on-curing family protein</fullName>
    </submittedName>
</protein>